<proteinExistence type="predicted"/>
<feature type="compositionally biased region" description="Polar residues" evidence="1">
    <location>
        <begin position="259"/>
        <end position="270"/>
    </location>
</feature>
<protein>
    <submittedName>
        <fullName evidence="2">Uncharacterized protein</fullName>
    </submittedName>
</protein>
<name>A0A4S8L6U8_DENBC</name>
<dbReference type="EMBL" id="ML179602">
    <property type="protein sequence ID" value="THU84384.1"/>
    <property type="molecule type" value="Genomic_DNA"/>
</dbReference>
<gene>
    <name evidence="2" type="ORF">K435DRAFT_806732</name>
</gene>
<dbReference type="OrthoDB" id="3231188at2759"/>
<feature type="region of interest" description="Disordered" evidence="1">
    <location>
        <begin position="1"/>
        <end position="24"/>
    </location>
</feature>
<dbReference type="AlphaFoldDB" id="A0A4S8L6U8"/>
<evidence type="ECO:0000313" key="3">
    <source>
        <dbReference type="Proteomes" id="UP000297245"/>
    </source>
</evidence>
<organism evidence="2 3">
    <name type="scientific">Dendrothele bispora (strain CBS 962.96)</name>
    <dbReference type="NCBI Taxonomy" id="1314807"/>
    <lineage>
        <taxon>Eukaryota</taxon>
        <taxon>Fungi</taxon>
        <taxon>Dikarya</taxon>
        <taxon>Basidiomycota</taxon>
        <taxon>Agaricomycotina</taxon>
        <taxon>Agaricomycetes</taxon>
        <taxon>Agaricomycetidae</taxon>
        <taxon>Agaricales</taxon>
        <taxon>Agaricales incertae sedis</taxon>
        <taxon>Dendrothele</taxon>
    </lineage>
</organism>
<keyword evidence="3" id="KW-1185">Reference proteome</keyword>
<accession>A0A4S8L6U8</accession>
<sequence>MSASGVQSEFFGDGRENDNDLLPISTPTGPNISLALLALLLDTLCNSQLQNQELRTRCTALRKINADLQARLQVKDHGGRGRKAKKPQIIRVALFDGGAIQTAPDAFRYTGGLLGMMWGVDRVNASLIAWSAMILRFLLSADQVLQETGAVTKFPTVQISSSLPSAGPDSDAENFDELDEMDEMTDLMDRLSAPGAGDLNLPNAPLVTAISLLTSISEVLIVSVIEAKSPTNSESHAVPPSPTPAPAPHGRRGHPRLSPQVTTEVNSHVEPTTVPLIHNTRHTTRK</sequence>
<reference evidence="2 3" key="1">
    <citation type="journal article" date="2019" name="Nat. Ecol. Evol.">
        <title>Megaphylogeny resolves global patterns of mushroom evolution.</title>
        <authorList>
            <person name="Varga T."/>
            <person name="Krizsan K."/>
            <person name="Foldi C."/>
            <person name="Dima B."/>
            <person name="Sanchez-Garcia M."/>
            <person name="Sanchez-Ramirez S."/>
            <person name="Szollosi G.J."/>
            <person name="Szarkandi J.G."/>
            <person name="Papp V."/>
            <person name="Albert L."/>
            <person name="Andreopoulos W."/>
            <person name="Angelini C."/>
            <person name="Antonin V."/>
            <person name="Barry K.W."/>
            <person name="Bougher N.L."/>
            <person name="Buchanan P."/>
            <person name="Buyck B."/>
            <person name="Bense V."/>
            <person name="Catcheside P."/>
            <person name="Chovatia M."/>
            <person name="Cooper J."/>
            <person name="Damon W."/>
            <person name="Desjardin D."/>
            <person name="Finy P."/>
            <person name="Geml J."/>
            <person name="Haridas S."/>
            <person name="Hughes K."/>
            <person name="Justo A."/>
            <person name="Karasinski D."/>
            <person name="Kautmanova I."/>
            <person name="Kiss B."/>
            <person name="Kocsube S."/>
            <person name="Kotiranta H."/>
            <person name="LaButti K.M."/>
            <person name="Lechner B.E."/>
            <person name="Liimatainen K."/>
            <person name="Lipzen A."/>
            <person name="Lukacs Z."/>
            <person name="Mihaltcheva S."/>
            <person name="Morgado L.N."/>
            <person name="Niskanen T."/>
            <person name="Noordeloos M.E."/>
            <person name="Ohm R.A."/>
            <person name="Ortiz-Santana B."/>
            <person name="Ovrebo C."/>
            <person name="Racz N."/>
            <person name="Riley R."/>
            <person name="Savchenko A."/>
            <person name="Shiryaev A."/>
            <person name="Soop K."/>
            <person name="Spirin V."/>
            <person name="Szebenyi C."/>
            <person name="Tomsovsky M."/>
            <person name="Tulloss R.E."/>
            <person name="Uehling J."/>
            <person name="Grigoriev I.V."/>
            <person name="Vagvolgyi C."/>
            <person name="Papp T."/>
            <person name="Martin F.M."/>
            <person name="Miettinen O."/>
            <person name="Hibbett D.S."/>
            <person name="Nagy L.G."/>
        </authorList>
    </citation>
    <scope>NUCLEOTIDE SEQUENCE [LARGE SCALE GENOMIC DNA]</scope>
    <source>
        <strain evidence="2 3">CBS 962.96</strain>
    </source>
</reference>
<feature type="region of interest" description="Disordered" evidence="1">
    <location>
        <begin position="230"/>
        <end position="286"/>
    </location>
</feature>
<evidence type="ECO:0000313" key="2">
    <source>
        <dbReference type="EMBL" id="THU84384.1"/>
    </source>
</evidence>
<evidence type="ECO:0000256" key="1">
    <source>
        <dbReference type="SAM" id="MobiDB-lite"/>
    </source>
</evidence>
<dbReference type="Proteomes" id="UP000297245">
    <property type="component" value="Unassembled WGS sequence"/>
</dbReference>